<dbReference type="InterPro" id="IPR018445">
    <property type="entry name" value="Put_Phosphate_transp_reg"/>
</dbReference>
<gene>
    <name evidence="2" type="ORF">EAF64_05685</name>
</gene>
<keyword evidence="3" id="KW-1185">Reference proteome</keyword>
<dbReference type="PANTHER" id="PTHR36536:SF3">
    <property type="entry name" value="UPF0111 PROTEIN HI_1603"/>
    <property type="match status" value="1"/>
</dbReference>
<dbReference type="InterPro" id="IPR002727">
    <property type="entry name" value="DUF47"/>
</dbReference>
<evidence type="ECO:0000256" key="1">
    <source>
        <dbReference type="ARBA" id="ARBA00008591"/>
    </source>
</evidence>
<sequence>MSETPTTAFRTEFTDVSDRYFDALADCVESVRPGVEYYGRDEAAFCGELERVRRLESDCDDLLTTIRRTVGQSMGPNFTRVYFQPGGVLELFACADETANHVETFFGELAAMEPTLSAAVTADFARMGDLVVEAVEALSRAIGDLFASPAHRKVDAVHDVRATVAEMESRCDTVGRKLVSEAFATGDTAAALVVRELALWLDRAMDAVEDAAEQAVYLDSTAVSTTEAAGPD</sequence>
<dbReference type="OrthoDB" id="337588at2157"/>
<dbReference type="InterPro" id="IPR038078">
    <property type="entry name" value="PhoU-like_sf"/>
</dbReference>
<dbReference type="Proteomes" id="UP000289691">
    <property type="component" value="Unassembled WGS sequence"/>
</dbReference>
<dbReference type="PANTHER" id="PTHR36536">
    <property type="entry name" value="UPF0111 PROTEIN HI_1603"/>
    <property type="match status" value="1"/>
</dbReference>
<dbReference type="RefSeq" id="WP_129068022.1">
    <property type="nucleotide sequence ID" value="NZ_RDFA01000002.1"/>
</dbReference>
<protein>
    <submittedName>
        <fullName evidence="2">DUF47 family protein</fullName>
    </submittedName>
</protein>
<evidence type="ECO:0000313" key="3">
    <source>
        <dbReference type="Proteomes" id="UP000289691"/>
    </source>
</evidence>
<dbReference type="AlphaFoldDB" id="A0A498L496"/>
<proteinExistence type="inferred from homology"/>
<evidence type="ECO:0000313" key="2">
    <source>
        <dbReference type="EMBL" id="RXK50057.1"/>
    </source>
</evidence>
<dbReference type="Gene3D" id="1.20.58.220">
    <property type="entry name" value="Phosphate transport system protein phou homolog 2, domain 2"/>
    <property type="match status" value="1"/>
</dbReference>
<comment type="similarity">
    <text evidence="1">Belongs to the UPF0111 family.</text>
</comment>
<dbReference type="Pfam" id="PF01865">
    <property type="entry name" value="PhoU_div"/>
    <property type="match status" value="1"/>
</dbReference>
<name>A0A498L496_9EURY</name>
<dbReference type="EMBL" id="RDFA01000002">
    <property type="protein sequence ID" value="RXK50057.1"/>
    <property type="molecule type" value="Genomic_DNA"/>
</dbReference>
<organism evidence="2 3">
    <name type="scientific">Halorientalis pallida</name>
    <dbReference type="NCBI Taxonomy" id="2479928"/>
    <lineage>
        <taxon>Archaea</taxon>
        <taxon>Methanobacteriati</taxon>
        <taxon>Methanobacteriota</taxon>
        <taxon>Stenosarchaea group</taxon>
        <taxon>Halobacteria</taxon>
        <taxon>Halobacteriales</taxon>
        <taxon>Haloarculaceae</taxon>
        <taxon>Halorientalis</taxon>
    </lineage>
</organism>
<reference evidence="2 3" key="1">
    <citation type="submission" date="2019-01" db="EMBL/GenBank/DDBJ databases">
        <title>Halorientalis sp. F13-25 a new haloarchaeum isolated from hypersaline water.</title>
        <authorList>
            <person name="Ana D.-V."/>
            <person name="Cristina S.-P."/>
            <person name="Antonio V."/>
        </authorList>
    </citation>
    <scope>NUCLEOTIDE SEQUENCE [LARGE SCALE GENOMIC DNA]</scope>
    <source>
        <strain evidence="2 3">F13-25</strain>
    </source>
</reference>
<comment type="caution">
    <text evidence="2">The sequence shown here is derived from an EMBL/GenBank/DDBJ whole genome shotgun (WGS) entry which is preliminary data.</text>
</comment>
<accession>A0A498L496</accession>